<evidence type="ECO:0000256" key="5">
    <source>
        <dbReference type="ARBA" id="ARBA00022679"/>
    </source>
</evidence>
<keyword evidence="5 7" id="KW-0808">Transferase</keyword>
<keyword evidence="6 7" id="KW-0663">Pyridoxal phosphate</keyword>
<keyword evidence="4 7" id="KW-0554">One-carbon metabolism</keyword>
<dbReference type="GO" id="GO:0035999">
    <property type="term" value="P:tetrahydrofolate interconversion"/>
    <property type="evidence" value="ECO:0007669"/>
    <property type="project" value="UniProtKB-UniPathway"/>
</dbReference>
<keyword evidence="11" id="KW-0489">Methyltransferase</keyword>
<comment type="caution">
    <text evidence="11">The sequence shown here is derived from an EMBL/GenBank/DDBJ whole genome shotgun (WGS) entry which is preliminary data.</text>
</comment>
<dbReference type="PROSITE" id="PS00096">
    <property type="entry name" value="SHMT"/>
    <property type="match status" value="1"/>
</dbReference>
<evidence type="ECO:0000256" key="7">
    <source>
        <dbReference type="RuleBase" id="RU000585"/>
    </source>
</evidence>
<dbReference type="EC" id="2.1.2.1" evidence="7"/>
<dbReference type="Proteomes" id="UP000221165">
    <property type="component" value="Unassembled WGS sequence"/>
</dbReference>
<feature type="signal peptide" evidence="9">
    <location>
        <begin position="1"/>
        <end position="18"/>
    </location>
</feature>
<sequence length="573" mass="62392">MCTRRTATLMQLLSPVRAVSSGSSGSCSFRGQGGAPAFRTNRVRLEDRGGPPGQRSSLRASRFHGLWCLTPTVSNSHRAKMSQQPVRAGAAVSPECVTGGDSQGSKRLKADESGAYTSTGSADSSGFPQRALLAADPELYALLRSEKDRQKEGLELIASENFTSQAVMECLGSCLTNKYSEGYPGARYYGGNEVIDQVEQLCRQRALHAFGLSGEEWSVNVQPYSGSPANMAVFVGLLQPHDRIMGLDLPAGGHLTHGFYTAKKRISATSIFFESLPYGVEESSGLIDYNELRKRALVFRPKIIICGHSAYPRDLDYEAFREIADAVGAILMCDMAHTSGLIAAGLLRSPFPWCDIVTTTTHKSLRGPRSGVIFVNKKRLPDGEDRINSGVFPSLQGGPHNHQIAALACQLKEVTSPSWKEYAVQVIRNCQALAQRLQALGHKLSTDGSDNHLLLMDLRPDAISGAKMQLCCDEAGITLNKNTIPGDTSAANPSGVRIGTPALTTRGMKEADFERIGDWLHEVVEVAKELQERHGKKLCDFKKGVAGHPRLTEIRRQIRDFALKFRMPGHPDI</sequence>
<evidence type="ECO:0000259" key="10">
    <source>
        <dbReference type="Pfam" id="PF00464"/>
    </source>
</evidence>
<comment type="catalytic activity">
    <reaction evidence="7">
        <text>(6R)-5,10-methylene-5,6,7,8-tetrahydrofolate + glycine + H2O = (6S)-5,6,7,8-tetrahydrofolate + L-serine</text>
        <dbReference type="Rhea" id="RHEA:15481"/>
        <dbReference type="ChEBI" id="CHEBI:15377"/>
        <dbReference type="ChEBI" id="CHEBI:15636"/>
        <dbReference type="ChEBI" id="CHEBI:33384"/>
        <dbReference type="ChEBI" id="CHEBI:57305"/>
        <dbReference type="ChEBI" id="CHEBI:57453"/>
        <dbReference type="EC" id="2.1.2.1"/>
    </reaction>
</comment>
<dbReference type="GO" id="GO:0008168">
    <property type="term" value="F:methyltransferase activity"/>
    <property type="evidence" value="ECO:0007669"/>
    <property type="project" value="UniProtKB-KW"/>
</dbReference>
<dbReference type="CDD" id="cd00378">
    <property type="entry name" value="SHMT"/>
    <property type="match status" value="1"/>
</dbReference>
<evidence type="ECO:0000256" key="8">
    <source>
        <dbReference type="SAM" id="MobiDB-lite"/>
    </source>
</evidence>
<dbReference type="InterPro" id="IPR015421">
    <property type="entry name" value="PyrdxlP-dep_Trfase_major"/>
</dbReference>
<comment type="cofactor">
    <cofactor evidence="1 7">
        <name>pyridoxal 5'-phosphate</name>
        <dbReference type="ChEBI" id="CHEBI:597326"/>
    </cofactor>
</comment>
<evidence type="ECO:0000313" key="11">
    <source>
        <dbReference type="EMBL" id="PHJ16111.1"/>
    </source>
</evidence>
<dbReference type="Pfam" id="PF00464">
    <property type="entry name" value="SHMT"/>
    <property type="match status" value="1"/>
</dbReference>
<dbReference type="GO" id="GO:0032259">
    <property type="term" value="P:methylation"/>
    <property type="evidence" value="ECO:0007669"/>
    <property type="project" value="UniProtKB-KW"/>
</dbReference>
<feature type="region of interest" description="Disordered" evidence="8">
    <location>
        <begin position="20"/>
        <end position="57"/>
    </location>
</feature>
<feature type="compositionally biased region" description="Low complexity" evidence="8">
    <location>
        <begin position="20"/>
        <end position="30"/>
    </location>
</feature>
<comment type="function">
    <text evidence="7">Interconversion of serine and glycine.</text>
</comment>
<evidence type="ECO:0000256" key="3">
    <source>
        <dbReference type="ARBA" id="ARBA00006376"/>
    </source>
</evidence>
<protein>
    <recommendedName>
        <fullName evidence="7">Serine hydroxymethyltransferase</fullName>
        <ecNumber evidence="7">2.1.2.1</ecNumber>
    </recommendedName>
</protein>
<evidence type="ECO:0000256" key="9">
    <source>
        <dbReference type="SAM" id="SignalP"/>
    </source>
</evidence>
<dbReference type="GO" id="GO:0005739">
    <property type="term" value="C:mitochondrion"/>
    <property type="evidence" value="ECO:0007669"/>
    <property type="project" value="TreeGrafter"/>
</dbReference>
<organism evidence="11 12">
    <name type="scientific">Cystoisospora suis</name>
    <dbReference type="NCBI Taxonomy" id="483139"/>
    <lineage>
        <taxon>Eukaryota</taxon>
        <taxon>Sar</taxon>
        <taxon>Alveolata</taxon>
        <taxon>Apicomplexa</taxon>
        <taxon>Conoidasida</taxon>
        <taxon>Coccidia</taxon>
        <taxon>Eucoccidiorida</taxon>
        <taxon>Eimeriorina</taxon>
        <taxon>Sarcocystidae</taxon>
        <taxon>Cystoisospora</taxon>
    </lineage>
</organism>
<dbReference type="InterPro" id="IPR015424">
    <property type="entry name" value="PyrdxlP-dep_Trfase"/>
</dbReference>
<comment type="pathway">
    <text evidence="2 7">One-carbon metabolism; tetrahydrofolate interconversion.</text>
</comment>
<dbReference type="GO" id="GO:0030170">
    <property type="term" value="F:pyridoxal phosphate binding"/>
    <property type="evidence" value="ECO:0007669"/>
    <property type="project" value="InterPro"/>
</dbReference>
<dbReference type="NCBIfam" id="NF000586">
    <property type="entry name" value="PRK00011.1"/>
    <property type="match status" value="1"/>
</dbReference>
<dbReference type="AlphaFoldDB" id="A0A2C6JDI8"/>
<evidence type="ECO:0000256" key="4">
    <source>
        <dbReference type="ARBA" id="ARBA00022563"/>
    </source>
</evidence>
<feature type="compositionally biased region" description="Polar residues" evidence="8">
    <location>
        <begin position="115"/>
        <end position="127"/>
    </location>
</feature>
<name>A0A2C6JDI8_9APIC</name>
<dbReference type="HAMAP" id="MF_00051">
    <property type="entry name" value="SHMT"/>
    <property type="match status" value="1"/>
</dbReference>
<dbReference type="GeneID" id="94433395"/>
<dbReference type="Gene3D" id="3.40.640.10">
    <property type="entry name" value="Type I PLP-dependent aspartate aminotransferase-like (Major domain)"/>
    <property type="match status" value="1"/>
</dbReference>
<dbReference type="Gene3D" id="3.90.1150.10">
    <property type="entry name" value="Aspartate Aminotransferase, domain 1"/>
    <property type="match status" value="1"/>
</dbReference>
<evidence type="ECO:0000256" key="1">
    <source>
        <dbReference type="ARBA" id="ARBA00001933"/>
    </source>
</evidence>
<dbReference type="UniPathway" id="UPA00193"/>
<evidence type="ECO:0000256" key="6">
    <source>
        <dbReference type="ARBA" id="ARBA00022898"/>
    </source>
</evidence>
<feature type="domain" description="Serine hydroxymethyltransferase-like" evidence="10">
    <location>
        <begin position="134"/>
        <end position="519"/>
    </location>
</feature>
<reference evidence="11 12" key="1">
    <citation type="journal article" date="2017" name="Int. J. Parasitol.">
        <title>The genome of the protozoan parasite Cystoisospora suis and a reverse vaccinology approach to identify vaccine candidates.</title>
        <authorList>
            <person name="Palmieri N."/>
            <person name="Shrestha A."/>
            <person name="Ruttkowski B."/>
            <person name="Beck T."/>
            <person name="Vogl C."/>
            <person name="Tomley F."/>
            <person name="Blake D.P."/>
            <person name="Joachim A."/>
        </authorList>
    </citation>
    <scope>NUCLEOTIDE SEQUENCE [LARGE SCALE GENOMIC DNA]</scope>
    <source>
        <strain evidence="11 12">Wien I</strain>
    </source>
</reference>
<dbReference type="InterPro" id="IPR001085">
    <property type="entry name" value="Ser_HO-MeTrfase"/>
</dbReference>
<dbReference type="OrthoDB" id="10265628at2759"/>
<dbReference type="InterPro" id="IPR049943">
    <property type="entry name" value="Ser_HO-MeTrfase-like"/>
</dbReference>
<proteinExistence type="inferred from homology"/>
<comment type="similarity">
    <text evidence="3 7">Belongs to the SHMT family.</text>
</comment>
<keyword evidence="9" id="KW-0732">Signal</keyword>
<dbReference type="PANTHER" id="PTHR11680:SF35">
    <property type="entry name" value="SERINE HYDROXYMETHYLTRANSFERASE 1"/>
    <property type="match status" value="1"/>
</dbReference>
<dbReference type="InterPro" id="IPR019798">
    <property type="entry name" value="Ser_HO-MeTrfase_PLP_BS"/>
</dbReference>
<dbReference type="PANTHER" id="PTHR11680">
    <property type="entry name" value="SERINE HYDROXYMETHYLTRANSFERASE"/>
    <property type="match status" value="1"/>
</dbReference>
<evidence type="ECO:0000313" key="12">
    <source>
        <dbReference type="Proteomes" id="UP000221165"/>
    </source>
</evidence>
<gene>
    <name evidence="11" type="ORF">CSUI_010078</name>
</gene>
<dbReference type="RefSeq" id="XP_067917842.1">
    <property type="nucleotide sequence ID" value="XM_068070184.1"/>
</dbReference>
<dbReference type="SUPFAM" id="SSF53383">
    <property type="entry name" value="PLP-dependent transferases"/>
    <property type="match status" value="1"/>
</dbReference>
<feature type="region of interest" description="Disordered" evidence="8">
    <location>
        <begin position="78"/>
        <end position="128"/>
    </location>
</feature>
<dbReference type="GO" id="GO:0004372">
    <property type="term" value="F:glycine hydroxymethyltransferase activity"/>
    <property type="evidence" value="ECO:0007669"/>
    <property type="project" value="UniProtKB-EC"/>
</dbReference>
<accession>A0A2C6JDI8</accession>
<feature type="chain" id="PRO_5013379006" description="Serine hydroxymethyltransferase" evidence="9">
    <location>
        <begin position="19"/>
        <end position="573"/>
    </location>
</feature>
<dbReference type="InterPro" id="IPR039429">
    <property type="entry name" value="SHMT-like_dom"/>
</dbReference>
<dbReference type="GO" id="GO:0019264">
    <property type="term" value="P:glycine biosynthetic process from serine"/>
    <property type="evidence" value="ECO:0007669"/>
    <property type="project" value="InterPro"/>
</dbReference>
<dbReference type="FunFam" id="3.40.640.10:FF:000097">
    <property type="entry name" value="Serine hydroxymethyltransferase"/>
    <property type="match status" value="1"/>
</dbReference>
<dbReference type="VEuPathDB" id="ToxoDB:CSUI_010078"/>
<dbReference type="EMBL" id="MIGC01006630">
    <property type="protein sequence ID" value="PHJ16111.1"/>
    <property type="molecule type" value="Genomic_DNA"/>
</dbReference>
<evidence type="ECO:0000256" key="2">
    <source>
        <dbReference type="ARBA" id="ARBA00004777"/>
    </source>
</evidence>
<keyword evidence="12" id="KW-1185">Reference proteome</keyword>
<dbReference type="InterPro" id="IPR015422">
    <property type="entry name" value="PyrdxlP-dep_Trfase_small"/>
</dbReference>